<evidence type="ECO:0000313" key="1">
    <source>
        <dbReference type="EMBL" id="AIT09096.1"/>
    </source>
</evidence>
<protein>
    <submittedName>
        <fullName evidence="1">Uncharacterized protein</fullName>
    </submittedName>
</protein>
<sequence>MLTGQEVYNLYNQNMQVKDKSIDEYYAENIPYFNGINTFDIANAKGVDVATADDMYNNSDEVELLKYMRTEIPKKMVEAEKSNKFKKVLMDVLMYFARLYERVRASIDGFINEIDNPYHWKNTGDEPPLEPRFIKEKQMCFFDDDINQAEIINKGEIAKKNKKKRISKAVDNLIYQQKYKEAHRSFF</sequence>
<dbReference type="EMBL" id="CP009574">
    <property type="protein sequence ID" value="AIT09096.1"/>
    <property type="molecule type" value="Genomic_DNA"/>
</dbReference>
<dbReference type="HOGENOM" id="CLU_1445705_0_0_6"/>
<name>A0A097ENF3_9GAMM</name>
<proteinExistence type="predicted"/>
<gene>
    <name evidence="1" type="ORF">LO80_03330</name>
</gene>
<dbReference type="KEGG" id="frf:LO80_03330"/>
<organism evidence="1 2">
    <name type="scientific">Candidatus Francisella endociliophora</name>
    <dbReference type="NCBI Taxonomy" id="653937"/>
    <lineage>
        <taxon>Bacteria</taxon>
        <taxon>Pseudomonadati</taxon>
        <taxon>Pseudomonadota</taxon>
        <taxon>Gammaproteobacteria</taxon>
        <taxon>Thiotrichales</taxon>
        <taxon>Francisellaceae</taxon>
        <taxon>Francisella</taxon>
    </lineage>
</organism>
<accession>A0A097ENF3</accession>
<dbReference type="AlphaFoldDB" id="A0A097ENF3"/>
<evidence type="ECO:0000313" key="2">
    <source>
        <dbReference type="Proteomes" id="UP000029672"/>
    </source>
</evidence>
<dbReference type="STRING" id="1547445.LO80_03330"/>
<reference evidence="1 2" key="1">
    <citation type="submission" date="2014-10" db="EMBL/GenBank/DDBJ databases">
        <title>Whole genome sequence of Francisella endociliophora strain FSC1006, isolated from a laboratory culture of the marine ciliate Euplotes raikovi.</title>
        <authorList>
            <person name="Granberg M."/>
            <person name="Backman S."/>
            <person name="Lundmark E."/>
            <person name="Nilsson E."/>
            <person name="Karlsson E."/>
            <person name="Thelaus J."/>
            <person name="Ohrman C."/>
            <person name="Larkeryd A."/>
            <person name="Stenberg P."/>
        </authorList>
    </citation>
    <scope>NUCLEOTIDE SEQUENCE [LARGE SCALE GENOMIC DNA]</scope>
    <source>
        <strain evidence="1 2">FSC1006</strain>
    </source>
</reference>
<keyword evidence="2" id="KW-1185">Reference proteome</keyword>
<dbReference type="Proteomes" id="UP000029672">
    <property type="component" value="Chromosome"/>
</dbReference>
<dbReference type="RefSeq" id="WP_040008530.1">
    <property type="nucleotide sequence ID" value="NZ_CP009574.1"/>
</dbReference>